<dbReference type="Pfam" id="PF16884">
    <property type="entry name" value="ADH_N_2"/>
    <property type="match status" value="1"/>
</dbReference>
<dbReference type="SUPFAM" id="SSF50129">
    <property type="entry name" value="GroES-like"/>
    <property type="match status" value="1"/>
</dbReference>
<organism evidence="3 4">
    <name type="scientific">Paspalum notatum var. saurae</name>
    <dbReference type="NCBI Taxonomy" id="547442"/>
    <lineage>
        <taxon>Eukaryota</taxon>
        <taxon>Viridiplantae</taxon>
        <taxon>Streptophyta</taxon>
        <taxon>Embryophyta</taxon>
        <taxon>Tracheophyta</taxon>
        <taxon>Spermatophyta</taxon>
        <taxon>Magnoliopsida</taxon>
        <taxon>Liliopsida</taxon>
        <taxon>Poales</taxon>
        <taxon>Poaceae</taxon>
        <taxon>PACMAD clade</taxon>
        <taxon>Panicoideae</taxon>
        <taxon>Andropogonodae</taxon>
        <taxon>Paspaleae</taxon>
        <taxon>Paspalinae</taxon>
        <taxon>Paspalum</taxon>
    </lineage>
</organism>
<dbReference type="EMBL" id="CP144748">
    <property type="protein sequence ID" value="WVZ71214.1"/>
    <property type="molecule type" value="Genomic_DNA"/>
</dbReference>
<dbReference type="InterPro" id="IPR045010">
    <property type="entry name" value="MDR_fam"/>
</dbReference>
<sequence>MAGSGEKAVVVPNKKVVLRRYVTGFPTEEDMEIVEDSIELCVPVGLTAVLIKNIYLSCDPWMRGRMTKHHDGGASRPASDFVVGEALLNFGVDKVMDSTHPEFKAGDLVWGMSGWEQYTIITQPDSLKKINHAELPLSYYTGVLGE</sequence>
<accession>A0AAQ3TGB3</accession>
<dbReference type="PANTHER" id="PTHR43205:SF23">
    <property type="entry name" value="OXIDOREDUCTASE P1, PUTATIVE, EXPRESSED-RELATED"/>
    <property type="match status" value="1"/>
</dbReference>
<dbReference type="InterPro" id="IPR011032">
    <property type="entry name" value="GroES-like_sf"/>
</dbReference>
<feature type="domain" description="Oxidoreductase N-terminal" evidence="2">
    <location>
        <begin position="14"/>
        <end position="127"/>
    </location>
</feature>
<dbReference type="AlphaFoldDB" id="A0AAQ3TGB3"/>
<dbReference type="GO" id="GO:0032440">
    <property type="term" value="F:2-alkenal reductase [NAD(P)H] activity"/>
    <property type="evidence" value="ECO:0007669"/>
    <property type="project" value="TreeGrafter"/>
</dbReference>
<name>A0AAQ3TGB3_PASNO</name>
<dbReference type="PANTHER" id="PTHR43205">
    <property type="entry name" value="PROSTAGLANDIN REDUCTASE"/>
    <property type="match status" value="1"/>
</dbReference>
<evidence type="ECO:0000313" key="4">
    <source>
        <dbReference type="Proteomes" id="UP001341281"/>
    </source>
</evidence>
<proteinExistence type="predicted"/>
<dbReference type="Gene3D" id="3.90.180.10">
    <property type="entry name" value="Medium-chain alcohol dehydrogenases, catalytic domain"/>
    <property type="match status" value="1"/>
</dbReference>
<evidence type="ECO:0000313" key="3">
    <source>
        <dbReference type="EMBL" id="WVZ71214.1"/>
    </source>
</evidence>
<evidence type="ECO:0000259" key="2">
    <source>
        <dbReference type="Pfam" id="PF16884"/>
    </source>
</evidence>
<dbReference type="Proteomes" id="UP001341281">
    <property type="component" value="Chromosome 04"/>
</dbReference>
<reference evidence="3 4" key="1">
    <citation type="submission" date="2024-02" db="EMBL/GenBank/DDBJ databases">
        <title>High-quality chromosome-scale genome assembly of Pensacola bahiagrass (Paspalum notatum Flugge var. saurae).</title>
        <authorList>
            <person name="Vega J.M."/>
            <person name="Podio M."/>
            <person name="Orjuela J."/>
            <person name="Siena L.A."/>
            <person name="Pessino S.C."/>
            <person name="Combes M.C."/>
            <person name="Mariac C."/>
            <person name="Albertini E."/>
            <person name="Pupilli F."/>
            <person name="Ortiz J.P.A."/>
            <person name="Leblanc O."/>
        </authorList>
    </citation>
    <scope>NUCLEOTIDE SEQUENCE [LARGE SCALE GENOMIC DNA]</scope>
    <source>
        <strain evidence="3">R1</strain>
        <tissue evidence="3">Leaf</tissue>
    </source>
</reference>
<keyword evidence="4" id="KW-1185">Reference proteome</keyword>
<protein>
    <recommendedName>
        <fullName evidence="2">Oxidoreductase N-terminal domain-containing protein</fullName>
    </recommendedName>
</protein>
<keyword evidence="1" id="KW-0560">Oxidoreductase</keyword>
<gene>
    <name evidence="3" type="ORF">U9M48_019828</name>
</gene>
<dbReference type="InterPro" id="IPR041694">
    <property type="entry name" value="ADH_N_2"/>
</dbReference>
<evidence type="ECO:0000256" key="1">
    <source>
        <dbReference type="ARBA" id="ARBA00023002"/>
    </source>
</evidence>